<reference evidence="1 3" key="1">
    <citation type="submission" date="2020-04" db="EMBL/GenBank/DDBJ databases">
        <title>Characterization and engineering of Streptomyces griseofuscus DSM40191 as a potential heterologous host for expression of BGCs.</title>
        <authorList>
            <person name="Gren T."/>
            <person name="Whitford C.M."/>
            <person name="Mohite O.S."/>
            <person name="Joergensen T.S."/>
            <person name="Nielsen J.B."/>
            <person name="Lee S.Y."/>
            <person name="Weber T."/>
        </authorList>
    </citation>
    <scope>NUCLEOTIDE SEQUENCE [LARGE SCALE GENOMIC DNA]</scope>
    <source>
        <strain evidence="1 3">DSM 40191</strain>
        <plasmid evidence="1 3">pSGRIFU2</plasmid>
    </source>
</reference>
<dbReference type="Proteomes" id="UP000516422">
    <property type="component" value="Plasmid pSGRIFU2"/>
</dbReference>
<gene>
    <name evidence="1" type="ORF">HEP81_08049</name>
    <name evidence="2" type="ORF">HEP81_08057</name>
</gene>
<geneLocation type="plasmid" evidence="1 3">
    <name>pSGRIFU2</name>
</geneLocation>
<dbReference type="EMBL" id="CP051008">
    <property type="protein sequence ID" value="QNT98285.1"/>
    <property type="molecule type" value="Genomic_DNA"/>
</dbReference>
<dbReference type="AlphaFoldDB" id="A0A7H1QD97"/>
<name>A0A7H1QD97_9ACTN</name>
<accession>A0A7H1QD97</accession>
<dbReference type="EMBL" id="CP051008">
    <property type="protein sequence ID" value="QNT98277.1"/>
    <property type="molecule type" value="Genomic_DNA"/>
</dbReference>
<evidence type="ECO:0000313" key="3">
    <source>
        <dbReference type="Proteomes" id="UP000516422"/>
    </source>
</evidence>
<protein>
    <submittedName>
        <fullName evidence="1">Uncharacterized protein</fullName>
    </submittedName>
</protein>
<dbReference type="RefSeq" id="WP_037664305.1">
    <property type="nucleotide sequence ID" value="NZ_CP051008.1"/>
</dbReference>
<dbReference type="KEGG" id="sgf:HEP81_08057"/>
<keyword evidence="1" id="KW-0614">Plasmid</keyword>
<dbReference type="GeneID" id="91467529"/>
<proteinExistence type="predicted"/>
<evidence type="ECO:0000313" key="1">
    <source>
        <dbReference type="EMBL" id="QNT98277.1"/>
    </source>
</evidence>
<evidence type="ECO:0000313" key="2">
    <source>
        <dbReference type="EMBL" id="QNT98285.1"/>
    </source>
</evidence>
<organism evidence="1 3">
    <name type="scientific">Streptomyces griseofuscus</name>
    <dbReference type="NCBI Taxonomy" id="146922"/>
    <lineage>
        <taxon>Bacteria</taxon>
        <taxon>Bacillati</taxon>
        <taxon>Actinomycetota</taxon>
        <taxon>Actinomycetes</taxon>
        <taxon>Kitasatosporales</taxon>
        <taxon>Streptomycetaceae</taxon>
        <taxon>Streptomyces</taxon>
    </lineage>
</organism>
<sequence>MEQQSTSLARISHIETGVERTRTTAVGEDLAVLAPAAAAALNLLADAVRRGGADHDDIVQALKAAGVHEAFAGVFDAASERVMDAADDPYDFDVRLHADNLSGAAGDVRRAFQWL</sequence>
<dbReference type="KEGG" id="sgf:HEP81_08049"/>